<protein>
    <submittedName>
        <fullName evidence="1">Uncharacterized protein</fullName>
    </submittedName>
</protein>
<organism evidence="1">
    <name type="scientific">human gut metagenome</name>
    <dbReference type="NCBI Taxonomy" id="408170"/>
    <lineage>
        <taxon>unclassified sequences</taxon>
        <taxon>metagenomes</taxon>
        <taxon>organismal metagenomes</taxon>
    </lineage>
</organism>
<dbReference type="AlphaFoldDB" id="K1RR51"/>
<comment type="caution">
    <text evidence="1">The sequence shown here is derived from an EMBL/GenBank/DDBJ whole genome shotgun (WGS) entry which is preliminary data.</text>
</comment>
<evidence type="ECO:0000313" key="1">
    <source>
        <dbReference type="EMBL" id="EKC47893.1"/>
    </source>
</evidence>
<dbReference type="EMBL" id="AJWY01013159">
    <property type="protein sequence ID" value="EKC47893.1"/>
    <property type="molecule type" value="Genomic_DNA"/>
</dbReference>
<gene>
    <name evidence="1" type="ORF">LEA_19148</name>
</gene>
<reference evidence="1" key="1">
    <citation type="journal article" date="2013" name="Environ. Microbiol.">
        <title>Microbiota from the distal guts of lean and obese adolescents exhibit partial functional redundancy besides clear differences in community structure.</title>
        <authorList>
            <person name="Ferrer M."/>
            <person name="Ruiz A."/>
            <person name="Lanza F."/>
            <person name="Haange S.B."/>
            <person name="Oberbach A."/>
            <person name="Till H."/>
            <person name="Bargiela R."/>
            <person name="Campoy C."/>
            <person name="Segura M.T."/>
            <person name="Richter M."/>
            <person name="von Bergen M."/>
            <person name="Seifert J."/>
            <person name="Suarez A."/>
        </authorList>
    </citation>
    <scope>NUCLEOTIDE SEQUENCE</scope>
</reference>
<accession>K1RR51</accession>
<feature type="non-terminal residue" evidence="1">
    <location>
        <position position="1"/>
    </location>
</feature>
<proteinExistence type="predicted"/>
<sequence length="35" mass="4342">EDLLLSREVMNRTWILRKYLSDMTPVEAMEFRKNR</sequence>
<name>K1RR51_9ZZZZ</name>